<evidence type="ECO:0000256" key="1">
    <source>
        <dbReference type="SAM" id="MobiDB-lite"/>
    </source>
</evidence>
<dbReference type="AlphaFoldDB" id="A0A518HCB9"/>
<dbReference type="RefSeq" id="WP_231749336.1">
    <property type="nucleotide sequence ID" value="NZ_CP036426.1"/>
</dbReference>
<dbReference type="Proteomes" id="UP000317835">
    <property type="component" value="Chromosome"/>
</dbReference>
<dbReference type="KEGG" id="tpla:ElP_64560"/>
<evidence type="ECO:0000313" key="2">
    <source>
        <dbReference type="EMBL" id="QDV38501.1"/>
    </source>
</evidence>
<organism evidence="2 3">
    <name type="scientific">Tautonia plasticadhaerens</name>
    <dbReference type="NCBI Taxonomy" id="2527974"/>
    <lineage>
        <taxon>Bacteria</taxon>
        <taxon>Pseudomonadati</taxon>
        <taxon>Planctomycetota</taxon>
        <taxon>Planctomycetia</taxon>
        <taxon>Isosphaerales</taxon>
        <taxon>Isosphaeraceae</taxon>
        <taxon>Tautonia</taxon>
    </lineage>
</organism>
<feature type="compositionally biased region" description="Pro residues" evidence="1">
    <location>
        <begin position="9"/>
        <end position="36"/>
    </location>
</feature>
<accession>A0A518HCB9</accession>
<gene>
    <name evidence="2" type="ORF">ElP_64560</name>
</gene>
<sequence length="103" mass="11356">MRSMKPKPDPAAAPEPDPEAAAPPAPEPAEPPPPPEYQMVGPPCAKLRSKGMYVYTDGSYESHGDYDNTIYWCLRTHKSFGPDDDLAQKDLCCDPSRSCYEPL</sequence>
<proteinExistence type="predicted"/>
<feature type="region of interest" description="Disordered" evidence="1">
    <location>
        <begin position="1"/>
        <end position="41"/>
    </location>
</feature>
<keyword evidence="3" id="KW-1185">Reference proteome</keyword>
<dbReference type="EMBL" id="CP036426">
    <property type="protein sequence ID" value="QDV38501.1"/>
    <property type="molecule type" value="Genomic_DNA"/>
</dbReference>
<reference evidence="2 3" key="1">
    <citation type="submission" date="2019-02" db="EMBL/GenBank/DDBJ databases">
        <title>Deep-cultivation of Planctomycetes and their phenomic and genomic characterization uncovers novel biology.</title>
        <authorList>
            <person name="Wiegand S."/>
            <person name="Jogler M."/>
            <person name="Boedeker C."/>
            <person name="Pinto D."/>
            <person name="Vollmers J."/>
            <person name="Rivas-Marin E."/>
            <person name="Kohn T."/>
            <person name="Peeters S.H."/>
            <person name="Heuer A."/>
            <person name="Rast P."/>
            <person name="Oberbeckmann S."/>
            <person name="Bunk B."/>
            <person name="Jeske O."/>
            <person name="Meyerdierks A."/>
            <person name="Storesund J.E."/>
            <person name="Kallscheuer N."/>
            <person name="Luecker S."/>
            <person name="Lage O.M."/>
            <person name="Pohl T."/>
            <person name="Merkel B.J."/>
            <person name="Hornburger P."/>
            <person name="Mueller R.-W."/>
            <person name="Bruemmer F."/>
            <person name="Labrenz M."/>
            <person name="Spormann A.M."/>
            <person name="Op den Camp H."/>
            <person name="Overmann J."/>
            <person name="Amann R."/>
            <person name="Jetten M.S.M."/>
            <person name="Mascher T."/>
            <person name="Medema M.H."/>
            <person name="Devos D.P."/>
            <person name="Kaster A.-K."/>
            <person name="Ovreas L."/>
            <person name="Rohde M."/>
            <person name="Galperin M.Y."/>
            <person name="Jogler C."/>
        </authorList>
    </citation>
    <scope>NUCLEOTIDE SEQUENCE [LARGE SCALE GENOMIC DNA]</scope>
    <source>
        <strain evidence="2 3">ElP</strain>
    </source>
</reference>
<name>A0A518HCB9_9BACT</name>
<protein>
    <submittedName>
        <fullName evidence="2">Uncharacterized protein</fullName>
    </submittedName>
</protein>
<evidence type="ECO:0000313" key="3">
    <source>
        <dbReference type="Proteomes" id="UP000317835"/>
    </source>
</evidence>